<feature type="transmembrane region" description="Helical" evidence="4">
    <location>
        <begin position="59"/>
        <end position="82"/>
    </location>
</feature>
<keyword evidence="4" id="KW-0812">Transmembrane</keyword>
<keyword evidence="7" id="KW-1185">Reference proteome</keyword>
<dbReference type="GO" id="GO:0003676">
    <property type="term" value="F:nucleic acid binding"/>
    <property type="evidence" value="ECO:0007669"/>
    <property type="project" value="InterPro"/>
</dbReference>
<keyword evidence="3" id="KW-0269">Exonuclease</keyword>
<dbReference type="SMART" id="SM00479">
    <property type="entry name" value="EXOIII"/>
    <property type="match status" value="1"/>
</dbReference>
<dbReference type="InterPro" id="IPR036397">
    <property type="entry name" value="RNaseH_sf"/>
</dbReference>
<keyword evidence="4" id="KW-0472">Membrane</keyword>
<protein>
    <submittedName>
        <fullName evidence="6">ERI1 exoribonuclease 3</fullName>
    </submittedName>
</protein>
<reference evidence="6 7" key="1">
    <citation type="submission" date="2019-04" db="EMBL/GenBank/DDBJ databases">
        <title>Annotation for the trematode Fasciola gigantica.</title>
        <authorList>
            <person name="Choi Y.-J."/>
        </authorList>
    </citation>
    <scope>NUCLEOTIDE SEQUENCE [LARGE SCALE GENOMIC DNA]</scope>
    <source>
        <strain evidence="6">Uganda_cow_1</strain>
    </source>
</reference>
<dbReference type="InterPro" id="IPR047201">
    <property type="entry name" value="ERI-1_3'hExo-like"/>
</dbReference>
<dbReference type="STRING" id="46835.A0A504YAU1"/>
<comment type="caution">
    <text evidence="6">The sequence shown here is derived from an EMBL/GenBank/DDBJ whole genome shotgun (WGS) entry which is preliminary data.</text>
</comment>
<keyword evidence="4" id="KW-1133">Transmembrane helix</keyword>
<feature type="transmembrane region" description="Helical" evidence="4">
    <location>
        <begin position="12"/>
        <end position="39"/>
    </location>
</feature>
<dbReference type="Pfam" id="PF00929">
    <property type="entry name" value="RNase_T"/>
    <property type="match status" value="1"/>
</dbReference>
<evidence type="ECO:0000313" key="6">
    <source>
        <dbReference type="EMBL" id="TPP58244.1"/>
    </source>
</evidence>
<organism evidence="6 7">
    <name type="scientific">Fasciola gigantica</name>
    <name type="common">Giant liver fluke</name>
    <dbReference type="NCBI Taxonomy" id="46835"/>
    <lineage>
        <taxon>Eukaryota</taxon>
        <taxon>Metazoa</taxon>
        <taxon>Spiralia</taxon>
        <taxon>Lophotrochozoa</taxon>
        <taxon>Platyhelminthes</taxon>
        <taxon>Trematoda</taxon>
        <taxon>Digenea</taxon>
        <taxon>Plagiorchiida</taxon>
        <taxon>Echinostomata</taxon>
        <taxon>Echinostomatoidea</taxon>
        <taxon>Fasciolidae</taxon>
        <taxon>Fasciola</taxon>
    </lineage>
</organism>
<evidence type="ECO:0000256" key="1">
    <source>
        <dbReference type="ARBA" id="ARBA00022722"/>
    </source>
</evidence>
<evidence type="ECO:0000256" key="4">
    <source>
        <dbReference type="SAM" id="Phobius"/>
    </source>
</evidence>
<dbReference type="InterPro" id="IPR051274">
    <property type="entry name" value="3-5_Exoribonuclease"/>
</dbReference>
<accession>A0A504YAU1</accession>
<name>A0A504YAU1_FASGI</name>
<proteinExistence type="predicted"/>
<evidence type="ECO:0000256" key="3">
    <source>
        <dbReference type="ARBA" id="ARBA00022839"/>
    </source>
</evidence>
<dbReference type="InterPro" id="IPR012337">
    <property type="entry name" value="RNaseH-like_sf"/>
</dbReference>
<dbReference type="InterPro" id="IPR013520">
    <property type="entry name" value="Ribonucl_H"/>
</dbReference>
<dbReference type="PANTHER" id="PTHR23044">
    <property type="entry name" value="3'-5' EXONUCLEASE ERI1-RELATED"/>
    <property type="match status" value="1"/>
</dbReference>
<dbReference type="Gene3D" id="3.30.420.10">
    <property type="entry name" value="Ribonuclease H-like superfamily/Ribonuclease H"/>
    <property type="match status" value="1"/>
</dbReference>
<dbReference type="SUPFAM" id="SSF53098">
    <property type="entry name" value="Ribonuclease H-like"/>
    <property type="match status" value="1"/>
</dbReference>
<dbReference type="Proteomes" id="UP000316759">
    <property type="component" value="Unassembled WGS sequence"/>
</dbReference>
<dbReference type="OrthoDB" id="448399at2759"/>
<keyword evidence="1" id="KW-0540">Nuclease</keyword>
<gene>
    <name evidence="6" type="ORF">FGIG_06175</name>
</gene>
<evidence type="ECO:0000313" key="7">
    <source>
        <dbReference type="Proteomes" id="UP000316759"/>
    </source>
</evidence>
<dbReference type="AlphaFoldDB" id="A0A504YAU1"/>
<dbReference type="PANTHER" id="PTHR23044:SF61">
    <property type="entry name" value="3'-5' EXORIBONUCLEASE 1-RELATED"/>
    <property type="match status" value="1"/>
</dbReference>
<dbReference type="EMBL" id="SUNJ01012221">
    <property type="protein sequence ID" value="TPP58244.1"/>
    <property type="molecule type" value="Genomic_DNA"/>
</dbReference>
<dbReference type="CDD" id="cd06133">
    <property type="entry name" value="ERI-1_3'hExo_like"/>
    <property type="match status" value="1"/>
</dbReference>
<evidence type="ECO:0000259" key="5">
    <source>
        <dbReference type="SMART" id="SM00479"/>
    </source>
</evidence>
<sequence length="327" mass="37877">MMTLLGFLDELLNCVRLGAFGVCVQLVGVIVSTLLWTLHSEDLWPGGNYKYNFEKRDSALIRIFFPLWSADVIVCYYDLIVFSRRVLFHRKIRKLIRRNDLIPFNYYRFSWHAFIGMLRATASGMNRPVQFFKYFLILDFEATCDKNRKVTPTEIIEFPVIKMDSESLISERIFHYYVQPKVHADLTDFCTELTGITQDMVDGQPCLEDVLKKFDDFLRDEQLLLPENNFAFVTCGDWDLKKMLPSQCQYLNIPLPSYFGQWINIKQIYCDVMGTFPRGLTDMARGLRLPMQGRLHSGIDDCRNIASVLCALIRLGAIPRITGTLNG</sequence>
<evidence type="ECO:0000256" key="2">
    <source>
        <dbReference type="ARBA" id="ARBA00022801"/>
    </source>
</evidence>
<feature type="domain" description="Exonuclease" evidence="5">
    <location>
        <begin position="134"/>
        <end position="318"/>
    </location>
</feature>
<dbReference type="GO" id="GO:0000175">
    <property type="term" value="F:3'-5'-RNA exonuclease activity"/>
    <property type="evidence" value="ECO:0007669"/>
    <property type="project" value="InterPro"/>
</dbReference>
<keyword evidence="2" id="KW-0378">Hydrolase</keyword>